<organism evidence="3 4">
    <name type="scientific">Desulfovibrio intestinalis</name>
    <dbReference type="NCBI Taxonomy" id="58621"/>
    <lineage>
        <taxon>Bacteria</taxon>
        <taxon>Pseudomonadati</taxon>
        <taxon>Thermodesulfobacteriota</taxon>
        <taxon>Desulfovibrionia</taxon>
        <taxon>Desulfovibrionales</taxon>
        <taxon>Desulfovibrionaceae</taxon>
        <taxon>Desulfovibrio</taxon>
    </lineage>
</organism>
<feature type="domain" description="DUF3298" evidence="2">
    <location>
        <begin position="307"/>
        <end position="384"/>
    </location>
</feature>
<keyword evidence="4" id="KW-1185">Reference proteome</keyword>
<evidence type="ECO:0000313" key="3">
    <source>
        <dbReference type="EMBL" id="MBB5142039.1"/>
    </source>
</evidence>
<dbReference type="InterPro" id="IPR021729">
    <property type="entry name" value="DUF3298"/>
</dbReference>
<proteinExistence type="predicted"/>
<sequence length="399" mass="43199">MQLPIQALRIFHFSALLLSLSAFIRTLRESGTPRRLTRSLNKATTPSGRMCGNSAPESKGACKEQYLWQDASPSPLTGYQGIISMPRLLSFLLLALLLGERAAEAARMPDQQTLSPALSQEFTATADLTETGTSHEHAPAEPVEHAKPEGAAKPDTSSHENAGKQEQTTPADQSARDSAAAIISGSRKPGIIEHQYVRDEGGNPVISISYPSVGSKEIDSDIRQWVTGIATAFEQSCSNGSFAAGSSLDGDRPPFELWGSYSVTAPSPAGLSVTFEVWTYTGGAHGNLDVMTLNYSLLTGQRLGLVDLFEDPDMALNLMSTWSYKELSRRLGGMRQEQMLRTGLTPVPENFASLTLTPQGVRINFQPYQVAPWAAGAQKVDMPLDQLLPANPLLRLWGR</sequence>
<dbReference type="RefSeq" id="WP_246387914.1">
    <property type="nucleotide sequence ID" value="NZ_JACHGO010000001.1"/>
</dbReference>
<gene>
    <name evidence="3" type="ORF">HNQ38_000102</name>
</gene>
<dbReference type="AlphaFoldDB" id="A0A7W8FCV7"/>
<dbReference type="Pfam" id="PF11738">
    <property type="entry name" value="DUF3298"/>
    <property type="match status" value="1"/>
</dbReference>
<reference evidence="3 4" key="1">
    <citation type="submission" date="2020-08" db="EMBL/GenBank/DDBJ databases">
        <title>Genomic Encyclopedia of Type Strains, Phase IV (KMG-IV): sequencing the most valuable type-strain genomes for metagenomic binning, comparative biology and taxonomic classification.</title>
        <authorList>
            <person name="Goeker M."/>
        </authorList>
    </citation>
    <scope>NUCLEOTIDE SEQUENCE [LARGE SCALE GENOMIC DNA]</scope>
    <source>
        <strain evidence="3 4">DSM 11275</strain>
    </source>
</reference>
<dbReference type="EMBL" id="JACHGO010000001">
    <property type="protein sequence ID" value="MBB5142039.1"/>
    <property type="molecule type" value="Genomic_DNA"/>
</dbReference>
<protein>
    <recommendedName>
        <fullName evidence="2">DUF3298 domain-containing protein</fullName>
    </recommendedName>
</protein>
<dbReference type="Gene3D" id="3.90.640.20">
    <property type="entry name" value="Heat-shock cognate protein, ATPase"/>
    <property type="match status" value="1"/>
</dbReference>
<feature type="region of interest" description="Disordered" evidence="1">
    <location>
        <begin position="130"/>
        <end position="179"/>
    </location>
</feature>
<accession>A0A7W8FCV7</accession>
<name>A0A7W8FCV7_9BACT</name>
<evidence type="ECO:0000259" key="2">
    <source>
        <dbReference type="Pfam" id="PF11738"/>
    </source>
</evidence>
<dbReference type="Proteomes" id="UP000539075">
    <property type="component" value="Unassembled WGS sequence"/>
</dbReference>
<feature type="compositionally biased region" description="Basic and acidic residues" evidence="1">
    <location>
        <begin position="133"/>
        <end position="163"/>
    </location>
</feature>
<evidence type="ECO:0000313" key="4">
    <source>
        <dbReference type="Proteomes" id="UP000539075"/>
    </source>
</evidence>
<comment type="caution">
    <text evidence="3">The sequence shown here is derived from an EMBL/GenBank/DDBJ whole genome shotgun (WGS) entry which is preliminary data.</text>
</comment>
<dbReference type="InterPro" id="IPR037126">
    <property type="entry name" value="PdaC/RsiV-like_sf"/>
</dbReference>
<evidence type="ECO:0000256" key="1">
    <source>
        <dbReference type="SAM" id="MobiDB-lite"/>
    </source>
</evidence>
<dbReference type="Gene3D" id="3.30.565.40">
    <property type="entry name" value="Fervidobacterium nodosum Rt17-B1 like"/>
    <property type="match status" value="1"/>
</dbReference>